<evidence type="ECO:0000313" key="16">
    <source>
        <dbReference type="Proteomes" id="UP000037267"/>
    </source>
</evidence>
<dbReference type="InterPro" id="IPR030874">
    <property type="entry name" value="Cardiolipin_synth_Firmi"/>
</dbReference>
<dbReference type="EMBL" id="LGSS01000008">
    <property type="protein sequence ID" value="KNF08265.1"/>
    <property type="molecule type" value="Genomic_DNA"/>
</dbReference>
<evidence type="ECO:0000256" key="7">
    <source>
        <dbReference type="ARBA" id="ARBA00022989"/>
    </source>
</evidence>
<keyword evidence="9 12" id="KW-0472">Membrane</keyword>
<dbReference type="PATRIC" id="fig|1503.3.peg.3168"/>
<keyword evidence="2 12" id="KW-1003">Cell membrane</keyword>
<gene>
    <name evidence="15" type="ORF">CLPU_8c00300</name>
</gene>
<evidence type="ECO:0000256" key="2">
    <source>
        <dbReference type="ARBA" id="ARBA00022475"/>
    </source>
</evidence>
<evidence type="ECO:0000256" key="5">
    <source>
        <dbReference type="ARBA" id="ARBA00022692"/>
    </source>
</evidence>
<keyword evidence="3 12" id="KW-0444">Lipid biosynthesis</keyword>
<keyword evidence="16" id="KW-1185">Reference proteome</keyword>
<dbReference type="PANTHER" id="PTHR21248:SF22">
    <property type="entry name" value="PHOSPHOLIPASE D"/>
    <property type="match status" value="1"/>
</dbReference>
<dbReference type="InterPro" id="IPR025202">
    <property type="entry name" value="PLD-like_dom"/>
</dbReference>
<dbReference type="SUPFAM" id="SSF56024">
    <property type="entry name" value="Phospholipase D/nuclease"/>
    <property type="match status" value="2"/>
</dbReference>
<name>A0A0L0WAB8_GOTPU</name>
<feature type="active site" evidence="12">
    <location>
        <position position="222"/>
    </location>
</feature>
<dbReference type="CDD" id="cd09112">
    <property type="entry name" value="PLDc_CLS_2"/>
    <property type="match status" value="1"/>
</dbReference>
<feature type="active site" evidence="12">
    <location>
        <position position="406"/>
    </location>
</feature>
<accession>A0A0L0WAB8</accession>
<dbReference type="Proteomes" id="UP000037267">
    <property type="component" value="Unassembled WGS sequence"/>
</dbReference>
<evidence type="ECO:0000256" key="1">
    <source>
        <dbReference type="ARBA" id="ARBA00004651"/>
    </source>
</evidence>
<evidence type="ECO:0000256" key="10">
    <source>
        <dbReference type="ARBA" id="ARBA00023209"/>
    </source>
</evidence>
<dbReference type="Pfam" id="PF13396">
    <property type="entry name" value="PLDc_N"/>
    <property type="match status" value="1"/>
</dbReference>
<dbReference type="Pfam" id="PF13091">
    <property type="entry name" value="PLDc_2"/>
    <property type="match status" value="2"/>
</dbReference>
<evidence type="ECO:0000259" key="14">
    <source>
        <dbReference type="PROSITE" id="PS50035"/>
    </source>
</evidence>
<dbReference type="FunFam" id="3.30.870.10:FF:000014">
    <property type="entry name" value="Cardiolipin synthase"/>
    <property type="match status" value="1"/>
</dbReference>
<comment type="subcellular location">
    <subcellularLocation>
        <location evidence="1 12">Cell membrane</location>
        <topology evidence="1 12">Multi-pass membrane protein</topology>
    </subcellularLocation>
</comment>
<feature type="active site" evidence="12">
    <location>
        <position position="401"/>
    </location>
</feature>
<evidence type="ECO:0000256" key="4">
    <source>
        <dbReference type="ARBA" id="ARBA00022679"/>
    </source>
</evidence>
<dbReference type="SMART" id="SM00155">
    <property type="entry name" value="PLDc"/>
    <property type="match status" value="2"/>
</dbReference>
<keyword evidence="10 12" id="KW-0594">Phospholipid biosynthesis</keyword>
<dbReference type="NCBIfam" id="TIGR04265">
    <property type="entry name" value="bac_cardiolipin"/>
    <property type="match status" value="1"/>
</dbReference>
<dbReference type="HAMAP" id="MF_01916">
    <property type="entry name" value="Cardiolipin_synth_Cls"/>
    <property type="match status" value="1"/>
</dbReference>
<dbReference type="Gene3D" id="3.30.870.10">
    <property type="entry name" value="Endonuclease Chain A"/>
    <property type="match status" value="2"/>
</dbReference>
<keyword evidence="4 12" id="KW-0808">Transferase</keyword>
<comment type="similarity">
    <text evidence="12">Belongs to the phospholipase D family. Cardiolipin synthase subfamily.</text>
</comment>
<sequence length="481" mass="55583">MYLFSFIILGIFILNMIFSIILVFLERKDPVTAWAWILVLTFLPVIGFILYIAFGQNITRKKAFDTKIKKDETLYNSTLEQIGYSKDNKVNYDDKDIINYEDIINMHLNSSDSILTQNNEVEIFVDGKEKFKSLIDTLEKAKDHIHLMYYIIENDDLAKKIVDILTRKAKSGVKVRLLYDSIGSKNLNKEFFKSLIEAGGKAMPFFPSKIHSFSLRLNYRNHRKLVIVDGTYGFIGGFNIENQCIGIDEKNGYWRDTHLKITGDAVHDMQIRFLLDWRFVSDEQVNYQKRYYPKIDVDKNIGIQIVTSGPDSDEKHVRNGLLKMINSAKKYIYIQTPYFIPDKTSLECLKIAAISGVDVKIMIPFKSDSAFVDWSTYSYAGELLGYGAKVYVYKKGFLHAKSIVVDSSISSVGTANFDVRSFKLNFEVNAFIYNKDISLKLKDIFENDLNYCKRITFDEYISRSNGMKFKESFSRLFSPIL</sequence>
<feature type="domain" description="PLD phosphodiesterase" evidence="14">
    <location>
        <begin position="394"/>
        <end position="421"/>
    </location>
</feature>
<dbReference type="InterPro" id="IPR022924">
    <property type="entry name" value="Cardiolipin_synthase"/>
</dbReference>
<reference evidence="16" key="1">
    <citation type="submission" date="2015-07" db="EMBL/GenBank/DDBJ databases">
        <title>Draft genome sequence of the purine-degrading Gottschalkia purinilyticum DSM 1384 (formerly Clostridium purinilyticum).</title>
        <authorList>
            <person name="Poehlein A."/>
            <person name="Schiel-Bengelsdorf B."/>
            <person name="Bengelsdorf F.R."/>
            <person name="Daniel R."/>
            <person name="Duerre P."/>
        </authorList>
    </citation>
    <scope>NUCLEOTIDE SEQUENCE [LARGE SCALE GENOMIC DNA]</scope>
    <source>
        <strain evidence="16">DSM 1384</strain>
    </source>
</reference>
<organism evidence="15 16">
    <name type="scientific">Gottschalkia purinilytica</name>
    <name type="common">Clostridium purinilyticum</name>
    <dbReference type="NCBI Taxonomy" id="1503"/>
    <lineage>
        <taxon>Bacteria</taxon>
        <taxon>Bacillati</taxon>
        <taxon>Bacillota</taxon>
        <taxon>Tissierellia</taxon>
        <taxon>Tissierellales</taxon>
        <taxon>Gottschalkiaceae</taxon>
        <taxon>Gottschalkia</taxon>
    </lineage>
</organism>
<evidence type="ECO:0000256" key="8">
    <source>
        <dbReference type="ARBA" id="ARBA00023098"/>
    </source>
</evidence>
<dbReference type="InterPro" id="IPR001736">
    <property type="entry name" value="PLipase_D/transphosphatidylase"/>
</dbReference>
<protein>
    <recommendedName>
        <fullName evidence="12 13">Cardiolipin synthase</fullName>
        <shortName evidence="12">CL synthase</shortName>
        <ecNumber evidence="12 13">2.7.8.-</ecNumber>
    </recommendedName>
</protein>
<keyword evidence="6" id="KW-0677">Repeat</keyword>
<feature type="active site" evidence="12">
    <location>
        <position position="224"/>
    </location>
</feature>
<keyword evidence="5 12" id="KW-0812">Transmembrane</keyword>
<dbReference type="OrthoDB" id="9762009at2"/>
<dbReference type="PROSITE" id="PS50035">
    <property type="entry name" value="PLD"/>
    <property type="match status" value="2"/>
</dbReference>
<evidence type="ECO:0000256" key="12">
    <source>
        <dbReference type="HAMAP-Rule" id="MF_01916"/>
    </source>
</evidence>
<dbReference type="EC" id="2.7.8.-" evidence="12 13"/>
<keyword evidence="7 12" id="KW-1133">Transmembrane helix</keyword>
<feature type="transmembrane region" description="Helical" evidence="12">
    <location>
        <begin position="32"/>
        <end position="54"/>
    </location>
</feature>
<comment type="catalytic activity">
    <reaction evidence="12">
        <text>2 a 1,2-diacyl-sn-glycero-3-phospho-(1'-sn-glycerol) = a cardiolipin + glycerol</text>
        <dbReference type="Rhea" id="RHEA:31451"/>
        <dbReference type="ChEBI" id="CHEBI:17754"/>
        <dbReference type="ChEBI" id="CHEBI:62237"/>
        <dbReference type="ChEBI" id="CHEBI:64716"/>
    </reaction>
</comment>
<keyword evidence="8 12" id="KW-0443">Lipid metabolism</keyword>
<proteinExistence type="inferred from homology"/>
<dbReference type="GO" id="GO:0005886">
    <property type="term" value="C:plasma membrane"/>
    <property type="evidence" value="ECO:0007669"/>
    <property type="project" value="UniProtKB-SubCell"/>
</dbReference>
<evidence type="ECO:0000256" key="13">
    <source>
        <dbReference type="NCBIfam" id="TIGR04265"/>
    </source>
</evidence>
<evidence type="ECO:0000256" key="3">
    <source>
        <dbReference type="ARBA" id="ARBA00022516"/>
    </source>
</evidence>
<feature type="domain" description="PLD phosphodiesterase" evidence="14">
    <location>
        <begin position="217"/>
        <end position="244"/>
    </location>
</feature>
<keyword evidence="11 12" id="KW-1208">Phospholipid metabolism</keyword>
<evidence type="ECO:0000256" key="9">
    <source>
        <dbReference type="ARBA" id="ARBA00023136"/>
    </source>
</evidence>
<evidence type="ECO:0000256" key="11">
    <source>
        <dbReference type="ARBA" id="ARBA00023264"/>
    </source>
</evidence>
<dbReference type="GO" id="GO:0008808">
    <property type="term" value="F:cardiolipin synthase activity"/>
    <property type="evidence" value="ECO:0007669"/>
    <property type="project" value="UniProtKB-UniRule"/>
</dbReference>
<comment type="caution">
    <text evidence="15">The sequence shown here is derived from an EMBL/GenBank/DDBJ whole genome shotgun (WGS) entry which is preliminary data.</text>
</comment>
<dbReference type="GO" id="GO:0032049">
    <property type="term" value="P:cardiolipin biosynthetic process"/>
    <property type="evidence" value="ECO:0007669"/>
    <property type="project" value="UniProtKB-UniRule"/>
</dbReference>
<dbReference type="PANTHER" id="PTHR21248">
    <property type="entry name" value="CARDIOLIPIN SYNTHASE"/>
    <property type="match status" value="1"/>
</dbReference>
<dbReference type="AlphaFoldDB" id="A0A0L0WAB8"/>
<dbReference type="RefSeq" id="WP_050355367.1">
    <property type="nucleotide sequence ID" value="NZ_LGSS01000008.1"/>
</dbReference>
<feature type="active site" evidence="12">
    <location>
        <position position="229"/>
    </location>
</feature>
<comment type="function">
    <text evidence="12">Catalyzes the reversible phosphatidyl group transfer from one phosphatidylglycerol molecule to another to form cardiolipin (CL) (diphosphatidylglycerol) and glycerol.</text>
</comment>
<evidence type="ECO:0000313" key="15">
    <source>
        <dbReference type="EMBL" id="KNF08265.1"/>
    </source>
</evidence>
<dbReference type="CDD" id="cd09110">
    <property type="entry name" value="PLDc_CLS_1"/>
    <property type="match status" value="1"/>
</dbReference>
<feature type="transmembrane region" description="Helical" evidence="12">
    <location>
        <begin position="6"/>
        <end position="25"/>
    </location>
</feature>
<feature type="active site" evidence="12">
    <location>
        <position position="399"/>
    </location>
</feature>
<dbReference type="InterPro" id="IPR027379">
    <property type="entry name" value="CLS_N"/>
</dbReference>
<evidence type="ECO:0000256" key="6">
    <source>
        <dbReference type="ARBA" id="ARBA00022737"/>
    </source>
</evidence>
<dbReference type="STRING" id="1503.CLPU_8c00300"/>